<gene>
    <name evidence="1" type="ORF">Sango_1816800</name>
</gene>
<dbReference type="Proteomes" id="UP001289374">
    <property type="component" value="Unassembled WGS sequence"/>
</dbReference>
<keyword evidence="2" id="KW-1185">Reference proteome</keyword>
<reference evidence="1" key="1">
    <citation type="submission" date="2020-06" db="EMBL/GenBank/DDBJ databases">
        <authorList>
            <person name="Li T."/>
            <person name="Hu X."/>
            <person name="Zhang T."/>
            <person name="Song X."/>
            <person name="Zhang H."/>
            <person name="Dai N."/>
            <person name="Sheng W."/>
            <person name="Hou X."/>
            <person name="Wei L."/>
        </authorList>
    </citation>
    <scope>NUCLEOTIDE SEQUENCE</scope>
    <source>
        <strain evidence="1">K16</strain>
        <tissue evidence="1">Leaf</tissue>
    </source>
</reference>
<protein>
    <recommendedName>
        <fullName evidence="3">Reverse transcriptase domain-containing protein</fullName>
    </recommendedName>
</protein>
<evidence type="ECO:0000313" key="1">
    <source>
        <dbReference type="EMBL" id="KAK4393460.1"/>
    </source>
</evidence>
<evidence type="ECO:0008006" key="3">
    <source>
        <dbReference type="Google" id="ProtNLM"/>
    </source>
</evidence>
<dbReference type="EMBL" id="JACGWL010000010">
    <property type="protein sequence ID" value="KAK4393460.1"/>
    <property type="molecule type" value="Genomic_DNA"/>
</dbReference>
<sequence>MDKPQYAERSIRPWRFEAAWLQSEQCEGVVEEGWGSCLGQRGGLGVAEQIERCKASLKKWRLTTRRTSKHRVQYLENKLARLLKSRISPEINHTIAEIREELERGAAHEETVWKQRSKVLWLREGDRNTGFFHRRASTRFQTNLIRKIKRSNGTWVTTEEGIRQCISAHFGGVYASNRPQPEAIAKGTEHLRPVVDASMADELLQPYTATEVFLDRIISPAQSAFVPGRLISDNVLLAFELNHFLNTKTRGERGWMALKLDVSKAYDKVEWSFLEQFGSLVPERGLRQGDPLSPYLFITQSFSSLTECKEKGAFRGRAELTIRREKQAAYLGLPTRARHLFDNHQDRIWQKITGWNDKLLSQAGKEILIKAVLQAVPSYAMGCFRLPVSLLKELQGMISRFWWSNRALRRQEYFELATWLGHFRQRRPGSRAGAGGMGGSPFSPHLARQLTVAIGGQGCCGPITPVPSPLDTCC</sequence>
<evidence type="ECO:0000313" key="2">
    <source>
        <dbReference type="Proteomes" id="UP001289374"/>
    </source>
</evidence>
<dbReference type="PANTHER" id="PTHR33116:SF86">
    <property type="entry name" value="REVERSE TRANSCRIPTASE DOMAIN-CONTAINING PROTEIN"/>
    <property type="match status" value="1"/>
</dbReference>
<dbReference type="PANTHER" id="PTHR33116">
    <property type="entry name" value="REVERSE TRANSCRIPTASE ZINC-BINDING DOMAIN-CONTAINING PROTEIN-RELATED-RELATED"/>
    <property type="match status" value="1"/>
</dbReference>
<reference evidence="1" key="2">
    <citation type="journal article" date="2024" name="Plant">
        <title>Genomic evolution and insights into agronomic trait innovations of Sesamum species.</title>
        <authorList>
            <person name="Miao H."/>
            <person name="Wang L."/>
            <person name="Qu L."/>
            <person name="Liu H."/>
            <person name="Sun Y."/>
            <person name="Le M."/>
            <person name="Wang Q."/>
            <person name="Wei S."/>
            <person name="Zheng Y."/>
            <person name="Lin W."/>
            <person name="Duan Y."/>
            <person name="Cao H."/>
            <person name="Xiong S."/>
            <person name="Wang X."/>
            <person name="Wei L."/>
            <person name="Li C."/>
            <person name="Ma Q."/>
            <person name="Ju M."/>
            <person name="Zhao R."/>
            <person name="Li G."/>
            <person name="Mu C."/>
            <person name="Tian Q."/>
            <person name="Mei H."/>
            <person name="Zhang T."/>
            <person name="Gao T."/>
            <person name="Zhang H."/>
        </authorList>
    </citation>
    <scope>NUCLEOTIDE SEQUENCE</scope>
    <source>
        <strain evidence="1">K16</strain>
    </source>
</reference>
<name>A0AAE1WHH6_9LAMI</name>
<comment type="caution">
    <text evidence="1">The sequence shown here is derived from an EMBL/GenBank/DDBJ whole genome shotgun (WGS) entry which is preliminary data.</text>
</comment>
<proteinExistence type="predicted"/>
<accession>A0AAE1WHH6</accession>
<organism evidence="1 2">
    <name type="scientific">Sesamum angolense</name>
    <dbReference type="NCBI Taxonomy" id="2727404"/>
    <lineage>
        <taxon>Eukaryota</taxon>
        <taxon>Viridiplantae</taxon>
        <taxon>Streptophyta</taxon>
        <taxon>Embryophyta</taxon>
        <taxon>Tracheophyta</taxon>
        <taxon>Spermatophyta</taxon>
        <taxon>Magnoliopsida</taxon>
        <taxon>eudicotyledons</taxon>
        <taxon>Gunneridae</taxon>
        <taxon>Pentapetalae</taxon>
        <taxon>asterids</taxon>
        <taxon>lamiids</taxon>
        <taxon>Lamiales</taxon>
        <taxon>Pedaliaceae</taxon>
        <taxon>Sesamum</taxon>
    </lineage>
</organism>
<dbReference type="AlphaFoldDB" id="A0AAE1WHH6"/>